<keyword evidence="1" id="KW-0472">Membrane</keyword>
<dbReference type="Proteomes" id="UP001498771">
    <property type="component" value="Unassembled WGS sequence"/>
</dbReference>
<evidence type="ECO:0000256" key="1">
    <source>
        <dbReference type="SAM" id="Phobius"/>
    </source>
</evidence>
<name>A0ABR1FFE3_9ASCO</name>
<feature type="transmembrane region" description="Helical" evidence="1">
    <location>
        <begin position="71"/>
        <end position="91"/>
    </location>
</feature>
<keyword evidence="3" id="KW-1185">Reference proteome</keyword>
<sequence>MFSYFVFLLTIVTFFHLIISFCFVFRCHYIVLLLLLQNVFIFCLFAHHCYIHVICISHSFIITLYFKTLSLLYYILKLVYIFSFLSFFYIIL</sequence>
<proteinExistence type="predicted"/>
<reference evidence="2 3" key="1">
    <citation type="submission" date="2024-03" db="EMBL/GenBank/DDBJ databases">
        <title>Genome-scale model development and genomic sequencing of the oleaginous clade Lipomyces.</title>
        <authorList>
            <consortium name="Lawrence Berkeley National Laboratory"/>
            <person name="Czajka J.J."/>
            <person name="Han Y."/>
            <person name="Kim J."/>
            <person name="Mondo S.J."/>
            <person name="Hofstad B.A."/>
            <person name="Robles A."/>
            <person name="Haridas S."/>
            <person name="Riley R."/>
            <person name="LaButti K."/>
            <person name="Pangilinan J."/>
            <person name="Andreopoulos W."/>
            <person name="Lipzen A."/>
            <person name="Yan J."/>
            <person name="Wang M."/>
            <person name="Ng V."/>
            <person name="Grigoriev I.V."/>
            <person name="Spatafora J.W."/>
            <person name="Magnuson J.K."/>
            <person name="Baker S.E."/>
            <person name="Pomraning K.R."/>
        </authorList>
    </citation>
    <scope>NUCLEOTIDE SEQUENCE [LARGE SCALE GENOMIC DNA]</scope>
    <source>
        <strain evidence="2 3">Phaff 52-87</strain>
    </source>
</reference>
<evidence type="ECO:0000313" key="3">
    <source>
        <dbReference type="Proteomes" id="UP001498771"/>
    </source>
</evidence>
<organism evidence="2 3">
    <name type="scientific">Myxozyma melibiosi</name>
    <dbReference type="NCBI Taxonomy" id="54550"/>
    <lineage>
        <taxon>Eukaryota</taxon>
        <taxon>Fungi</taxon>
        <taxon>Dikarya</taxon>
        <taxon>Ascomycota</taxon>
        <taxon>Saccharomycotina</taxon>
        <taxon>Lipomycetes</taxon>
        <taxon>Lipomycetales</taxon>
        <taxon>Lipomycetaceae</taxon>
        <taxon>Myxozyma</taxon>
    </lineage>
</organism>
<keyword evidence="1" id="KW-1133">Transmembrane helix</keyword>
<keyword evidence="1" id="KW-0812">Transmembrane</keyword>
<gene>
    <name evidence="2" type="ORF">BZA70DRAFT_54184</name>
</gene>
<dbReference type="EMBL" id="JBBJBU010000001">
    <property type="protein sequence ID" value="KAK7208555.1"/>
    <property type="molecule type" value="Genomic_DNA"/>
</dbReference>
<dbReference type="GeneID" id="90040709"/>
<protein>
    <submittedName>
        <fullName evidence="2">Uncharacterized protein</fullName>
    </submittedName>
</protein>
<dbReference type="RefSeq" id="XP_064771588.1">
    <property type="nucleotide sequence ID" value="XM_064915197.1"/>
</dbReference>
<feature type="transmembrane region" description="Helical" evidence="1">
    <location>
        <begin position="39"/>
        <end position="65"/>
    </location>
</feature>
<evidence type="ECO:0000313" key="2">
    <source>
        <dbReference type="EMBL" id="KAK7208555.1"/>
    </source>
</evidence>
<accession>A0ABR1FFE3</accession>
<comment type="caution">
    <text evidence="2">The sequence shown here is derived from an EMBL/GenBank/DDBJ whole genome shotgun (WGS) entry which is preliminary data.</text>
</comment>
<feature type="transmembrane region" description="Helical" evidence="1">
    <location>
        <begin position="6"/>
        <end position="27"/>
    </location>
</feature>